<dbReference type="OrthoDB" id="9421954at2759"/>
<feature type="domain" description="Histone H2A C-terminal" evidence="8">
    <location>
        <begin position="99"/>
        <end position="132"/>
    </location>
</feature>
<organism evidence="9 10">
    <name type="scientific">Steinernema carpocapsae</name>
    <name type="common">Entomopathogenic nematode</name>
    <dbReference type="NCBI Taxonomy" id="34508"/>
    <lineage>
        <taxon>Eukaryota</taxon>
        <taxon>Metazoa</taxon>
        <taxon>Ecdysozoa</taxon>
        <taxon>Nematoda</taxon>
        <taxon>Chromadorea</taxon>
        <taxon>Rhabditida</taxon>
        <taxon>Tylenchina</taxon>
        <taxon>Panagrolaimomorpha</taxon>
        <taxon>Strongyloidoidea</taxon>
        <taxon>Steinernematidae</taxon>
        <taxon>Steinernema</taxon>
    </lineage>
</organism>
<dbReference type="Proteomes" id="UP000298663">
    <property type="component" value="Unassembled WGS sequence"/>
</dbReference>
<dbReference type="GO" id="GO:0000786">
    <property type="term" value="C:nucleosome"/>
    <property type="evidence" value="ECO:0007669"/>
    <property type="project" value="UniProtKB-KW"/>
</dbReference>
<feature type="region of interest" description="Disordered" evidence="6">
    <location>
        <begin position="1"/>
        <end position="50"/>
    </location>
</feature>
<dbReference type="GO" id="GO:0030527">
    <property type="term" value="F:structural constituent of chromatin"/>
    <property type="evidence" value="ECO:0007669"/>
    <property type="project" value="InterPro"/>
</dbReference>
<proteinExistence type="inferred from homology"/>
<keyword evidence="3" id="KW-1017">Isopeptide bond</keyword>
<dbReference type="InterPro" id="IPR002119">
    <property type="entry name" value="Histone_H2A"/>
</dbReference>
<keyword evidence="2 5" id="KW-0158">Chromosome</keyword>
<dbReference type="InterPro" id="IPR032454">
    <property type="entry name" value="Histone_H2A_C"/>
</dbReference>
<sequence>MPCYEFTFRNSRSNNGRKSEPRQSPDQVDARRTRLQRRTLPEPPEEGAERVGVGAAIFMTAVIEYMTAEVLELAGNAARDNKKKRISPRHILLAVRGDEELNKILGQVTFAQGGVVPFIHQLLEKKKGKASSAAPDGDISTME</sequence>
<gene>
    <name evidence="9" type="ORF">L596_015499</name>
</gene>
<name>A0A4U5NFT2_STECR</name>
<comment type="caution">
    <text evidence="9">The sequence shown here is derived from an EMBL/GenBank/DDBJ whole genome shotgun (WGS) entry which is preliminary data.</text>
</comment>
<comment type="subcellular location">
    <subcellularLocation>
        <location evidence="1">Chromosome</location>
    </subcellularLocation>
    <subcellularLocation>
        <location evidence="5">Nucleus</location>
    </subcellularLocation>
</comment>
<dbReference type="AlphaFoldDB" id="A0A4U5NFT2"/>
<dbReference type="GO" id="GO:0003677">
    <property type="term" value="F:DNA binding"/>
    <property type="evidence" value="ECO:0007669"/>
    <property type="project" value="UniProtKB-KW"/>
</dbReference>
<protein>
    <recommendedName>
        <fullName evidence="5">Histone H2A</fullName>
    </recommendedName>
</protein>
<dbReference type="Pfam" id="PF00125">
    <property type="entry name" value="Histone"/>
    <property type="match status" value="1"/>
</dbReference>
<keyword evidence="5" id="KW-0238">DNA-binding</keyword>
<dbReference type="GO" id="GO:0005634">
    <property type="term" value="C:nucleus"/>
    <property type="evidence" value="ECO:0007669"/>
    <property type="project" value="UniProtKB-SubCell"/>
</dbReference>
<evidence type="ECO:0000313" key="10">
    <source>
        <dbReference type="Proteomes" id="UP000298663"/>
    </source>
</evidence>
<keyword evidence="10" id="KW-1185">Reference proteome</keyword>
<dbReference type="InterPro" id="IPR009072">
    <property type="entry name" value="Histone-fold"/>
</dbReference>
<evidence type="ECO:0000256" key="3">
    <source>
        <dbReference type="ARBA" id="ARBA00022499"/>
    </source>
</evidence>
<comment type="subunit">
    <text evidence="5">The nucleosome is a histone octamer containing two molecules each of H2A, H2B, H3 and H4 assembled in one H3-H4 heterotetramer and two H2A-H2B heterodimers. The octamer wraps approximately 147 bp of DNA.</text>
</comment>
<keyword evidence="5" id="KW-0539">Nucleus</keyword>
<evidence type="ECO:0000256" key="2">
    <source>
        <dbReference type="ARBA" id="ARBA00022454"/>
    </source>
</evidence>
<evidence type="ECO:0000313" key="9">
    <source>
        <dbReference type="EMBL" id="TKR81664.1"/>
    </source>
</evidence>
<evidence type="ECO:0000259" key="7">
    <source>
        <dbReference type="Pfam" id="PF00125"/>
    </source>
</evidence>
<evidence type="ECO:0000256" key="6">
    <source>
        <dbReference type="SAM" id="MobiDB-lite"/>
    </source>
</evidence>
<comment type="similarity">
    <text evidence="5">Belongs to the histone H2A family.</text>
</comment>
<dbReference type="STRING" id="34508.A0A4U5NFT2"/>
<keyword evidence="4 5" id="KW-0544">Nucleosome core</keyword>
<dbReference type="SMART" id="SM00414">
    <property type="entry name" value="H2A"/>
    <property type="match status" value="1"/>
</dbReference>
<accession>A0A4U5NFT2</accession>
<dbReference type="CDD" id="cd00074">
    <property type="entry name" value="HFD_H2A"/>
    <property type="match status" value="1"/>
</dbReference>
<dbReference type="PRINTS" id="PR00620">
    <property type="entry name" value="HISTONEH2A"/>
</dbReference>
<dbReference type="GO" id="GO:0046982">
    <property type="term" value="F:protein heterodimerization activity"/>
    <property type="evidence" value="ECO:0007669"/>
    <property type="project" value="InterPro"/>
</dbReference>
<reference evidence="9 10" key="2">
    <citation type="journal article" date="2019" name="G3 (Bethesda)">
        <title>Hybrid Assembly of the Genome of the Entomopathogenic Nematode Steinernema carpocapsae Identifies the X-Chromosome.</title>
        <authorList>
            <person name="Serra L."/>
            <person name="Macchietto M."/>
            <person name="Macias-Munoz A."/>
            <person name="McGill C.J."/>
            <person name="Rodriguez I.M."/>
            <person name="Rodriguez B."/>
            <person name="Murad R."/>
            <person name="Mortazavi A."/>
        </authorList>
    </citation>
    <scope>NUCLEOTIDE SEQUENCE [LARGE SCALE GENOMIC DNA]</scope>
    <source>
        <strain evidence="9 10">ALL</strain>
    </source>
</reference>
<feature type="compositionally biased region" description="Basic and acidic residues" evidence="6">
    <location>
        <begin position="17"/>
        <end position="32"/>
    </location>
</feature>
<evidence type="ECO:0000259" key="8">
    <source>
        <dbReference type="Pfam" id="PF16211"/>
    </source>
</evidence>
<evidence type="ECO:0000256" key="1">
    <source>
        <dbReference type="ARBA" id="ARBA00004286"/>
    </source>
</evidence>
<reference evidence="9 10" key="1">
    <citation type="journal article" date="2015" name="Genome Biol.">
        <title>Comparative genomics of Steinernema reveals deeply conserved gene regulatory networks.</title>
        <authorList>
            <person name="Dillman A.R."/>
            <person name="Macchietto M."/>
            <person name="Porter C.F."/>
            <person name="Rogers A."/>
            <person name="Williams B."/>
            <person name="Antoshechkin I."/>
            <person name="Lee M.M."/>
            <person name="Goodwin Z."/>
            <person name="Lu X."/>
            <person name="Lewis E.E."/>
            <person name="Goodrich-Blair H."/>
            <person name="Stock S.P."/>
            <person name="Adams B.J."/>
            <person name="Sternberg P.W."/>
            <person name="Mortazavi A."/>
        </authorList>
    </citation>
    <scope>NUCLEOTIDE SEQUENCE [LARGE SCALE GENOMIC DNA]</scope>
    <source>
        <strain evidence="9 10">ALL</strain>
    </source>
</reference>
<feature type="domain" description="Core Histone H2A/H2B/H3" evidence="7">
    <location>
        <begin position="13"/>
        <end position="97"/>
    </location>
</feature>
<evidence type="ECO:0000256" key="4">
    <source>
        <dbReference type="ARBA" id="ARBA00023269"/>
    </source>
</evidence>
<dbReference type="InterPro" id="IPR007125">
    <property type="entry name" value="H2A/H2B/H3"/>
</dbReference>
<dbReference type="Gene3D" id="1.10.20.10">
    <property type="entry name" value="Histone, subunit A"/>
    <property type="match status" value="1"/>
</dbReference>
<dbReference type="PANTHER" id="PTHR23430">
    <property type="entry name" value="HISTONE H2A"/>
    <property type="match status" value="1"/>
</dbReference>
<evidence type="ECO:0000256" key="5">
    <source>
        <dbReference type="RuleBase" id="RU003767"/>
    </source>
</evidence>
<dbReference type="SUPFAM" id="SSF47113">
    <property type="entry name" value="Histone-fold"/>
    <property type="match status" value="1"/>
</dbReference>
<dbReference type="EMBL" id="AZBU02000004">
    <property type="protein sequence ID" value="TKR81664.1"/>
    <property type="molecule type" value="Genomic_DNA"/>
</dbReference>
<dbReference type="Pfam" id="PF16211">
    <property type="entry name" value="Histone_H2A_C"/>
    <property type="match status" value="1"/>
</dbReference>